<dbReference type="InterPro" id="IPR001525">
    <property type="entry name" value="C5_MeTfrase"/>
</dbReference>
<reference evidence="6" key="1">
    <citation type="submission" date="2017-10" db="EMBL/GenBank/DDBJ databases">
        <authorList>
            <person name="Frank J."/>
        </authorList>
    </citation>
    <scope>NUCLEOTIDE SEQUENCE [LARGE SCALE GENOMIC DNA]</scope>
</reference>
<dbReference type="GO" id="GO:0032259">
    <property type="term" value="P:methylation"/>
    <property type="evidence" value="ECO:0007669"/>
    <property type="project" value="UniProtKB-KW"/>
</dbReference>
<evidence type="ECO:0000256" key="1">
    <source>
        <dbReference type="ARBA" id="ARBA00022603"/>
    </source>
</evidence>
<dbReference type="InterPro" id="IPR029063">
    <property type="entry name" value="SAM-dependent_MTases_sf"/>
</dbReference>
<dbReference type="AlphaFoldDB" id="A0A2C9CG32"/>
<dbReference type="Proteomes" id="UP000221734">
    <property type="component" value="Chromosome Kuenenia_stuttgartiensis_MBR1"/>
</dbReference>
<dbReference type="KEGG" id="kst:KSMBR1_2207"/>
<dbReference type="GO" id="GO:0003886">
    <property type="term" value="F:DNA (cytosine-5-)-methyltransferase activity"/>
    <property type="evidence" value="ECO:0007669"/>
    <property type="project" value="UniProtKB-EC"/>
</dbReference>
<accession>A0A2C9CG32</accession>
<proteinExistence type="predicted"/>
<evidence type="ECO:0000313" key="6">
    <source>
        <dbReference type="Proteomes" id="UP000221734"/>
    </source>
</evidence>
<dbReference type="GO" id="GO:0009307">
    <property type="term" value="P:DNA restriction-modification system"/>
    <property type="evidence" value="ECO:0007669"/>
    <property type="project" value="UniProtKB-KW"/>
</dbReference>
<dbReference type="SUPFAM" id="SSF53335">
    <property type="entry name" value="S-adenosyl-L-methionine-dependent methyltransferases"/>
    <property type="match status" value="1"/>
</dbReference>
<comment type="catalytic activity">
    <reaction evidence="4">
        <text>a 2'-deoxycytidine in DNA + S-adenosyl-L-methionine = a 5-methyl-2'-deoxycytidine in DNA + S-adenosyl-L-homocysteine + H(+)</text>
        <dbReference type="Rhea" id="RHEA:13681"/>
        <dbReference type="Rhea" id="RHEA-COMP:11369"/>
        <dbReference type="Rhea" id="RHEA-COMP:11370"/>
        <dbReference type="ChEBI" id="CHEBI:15378"/>
        <dbReference type="ChEBI" id="CHEBI:57856"/>
        <dbReference type="ChEBI" id="CHEBI:59789"/>
        <dbReference type="ChEBI" id="CHEBI:85452"/>
        <dbReference type="ChEBI" id="CHEBI:85454"/>
        <dbReference type="EC" id="2.1.1.37"/>
    </reaction>
</comment>
<evidence type="ECO:0000256" key="2">
    <source>
        <dbReference type="ARBA" id="ARBA00022679"/>
    </source>
</evidence>
<keyword evidence="6" id="KW-1185">Reference proteome</keyword>
<protein>
    <submittedName>
        <fullName evidence="5">Uncharacterized protein</fullName>
    </submittedName>
</protein>
<dbReference type="EMBL" id="LT934425">
    <property type="protein sequence ID" value="SOH04704.1"/>
    <property type="molecule type" value="Genomic_DNA"/>
</dbReference>
<evidence type="ECO:0000256" key="3">
    <source>
        <dbReference type="ARBA" id="ARBA00022747"/>
    </source>
</evidence>
<organism evidence="5 6">
    <name type="scientific">Kuenenia stuttgartiensis</name>
    <dbReference type="NCBI Taxonomy" id="174633"/>
    <lineage>
        <taxon>Bacteria</taxon>
        <taxon>Pseudomonadati</taxon>
        <taxon>Planctomycetota</taxon>
        <taxon>Candidatus Brocadiia</taxon>
        <taxon>Candidatus Brocadiales</taxon>
        <taxon>Candidatus Brocadiaceae</taxon>
        <taxon>Candidatus Kuenenia</taxon>
    </lineage>
</organism>
<keyword evidence="2" id="KW-0808">Transferase</keyword>
<name>A0A2C9CG32_KUEST</name>
<evidence type="ECO:0000256" key="4">
    <source>
        <dbReference type="ARBA" id="ARBA00047422"/>
    </source>
</evidence>
<dbReference type="Pfam" id="PF00145">
    <property type="entry name" value="DNA_methylase"/>
    <property type="match status" value="1"/>
</dbReference>
<keyword evidence="1" id="KW-0489">Methyltransferase</keyword>
<gene>
    <name evidence="5" type="primary">dcm</name>
    <name evidence="5" type="ORF">KSMBR1_2207</name>
</gene>
<dbReference type="Gene3D" id="3.90.120.10">
    <property type="entry name" value="DNA Methylase, subunit A, domain 2"/>
    <property type="match status" value="1"/>
</dbReference>
<sequence>MGRLDYNDLPERLKTHKNRNAFLDRFKVVADNVNYSQTVVAHIAKDGHYYIHPDIEQNRSISVREAARLQSFPDDYYFEGVKEGRNRTAAFKQIGNALPPLMGKAA</sequence>
<evidence type="ECO:0000313" key="5">
    <source>
        <dbReference type="EMBL" id="SOH04704.1"/>
    </source>
</evidence>
<keyword evidence="3" id="KW-0680">Restriction system</keyword>